<gene>
    <name evidence="1" type="ORF">E6O51_14250</name>
</gene>
<evidence type="ECO:0000313" key="2">
    <source>
        <dbReference type="Proteomes" id="UP000307956"/>
    </source>
</evidence>
<accession>A0A4S4APK3</accession>
<dbReference type="NCBIfam" id="TIGR01053">
    <property type="entry name" value="LSD1"/>
    <property type="match status" value="1"/>
</dbReference>
<reference evidence="1 2" key="1">
    <citation type="submission" date="2019-04" db="EMBL/GenBank/DDBJ databases">
        <title>Azoarcus rhizosphaerae sp. nov. isolated from rhizosphere of Ficus religiosa.</title>
        <authorList>
            <person name="Lin S.-Y."/>
            <person name="Hameed A."/>
            <person name="Hsu Y.-H."/>
            <person name="Young C.-C."/>
        </authorList>
    </citation>
    <scope>NUCLEOTIDE SEQUENCE [LARGE SCALE GENOMIC DNA]</scope>
    <source>
        <strain evidence="1 2">CC-YHH848</strain>
    </source>
</reference>
<name>A0A4S4APK3_9RHOO</name>
<organism evidence="1 2">
    <name type="scientific">Pseudothauera rhizosphaerae</name>
    <dbReference type="NCBI Taxonomy" id="2565932"/>
    <lineage>
        <taxon>Bacteria</taxon>
        <taxon>Pseudomonadati</taxon>
        <taxon>Pseudomonadota</taxon>
        <taxon>Betaproteobacteria</taxon>
        <taxon>Rhodocyclales</taxon>
        <taxon>Zoogloeaceae</taxon>
        <taxon>Pseudothauera</taxon>
    </lineage>
</organism>
<keyword evidence="2" id="KW-1185">Reference proteome</keyword>
<dbReference type="Proteomes" id="UP000307956">
    <property type="component" value="Unassembled WGS sequence"/>
</dbReference>
<proteinExistence type="predicted"/>
<comment type="caution">
    <text evidence="1">The sequence shown here is derived from an EMBL/GenBank/DDBJ whole genome shotgun (WGS) entry which is preliminary data.</text>
</comment>
<protein>
    <submittedName>
        <fullName evidence="1">Uncharacterized protein</fullName>
    </submittedName>
</protein>
<dbReference type="AlphaFoldDB" id="A0A4S4APK3"/>
<evidence type="ECO:0000313" key="1">
    <source>
        <dbReference type="EMBL" id="THF60360.1"/>
    </source>
</evidence>
<dbReference type="EMBL" id="SSOD01000011">
    <property type="protein sequence ID" value="THF60360.1"/>
    <property type="molecule type" value="Genomic_DNA"/>
</dbReference>
<sequence length="55" mass="6035">MEAYKDTQSPSCGSCLNVLMYPRGPPQPATGQSGNRLAIRFQFPIQRGGLRHPFG</sequence>